<protein>
    <recommendedName>
        <fullName evidence="3">C2H2-type domain-containing protein</fullName>
    </recommendedName>
</protein>
<sequence length="366" mass="42685">MIWAHNVDNWFCNTVMGWFVRDGITPGDHTLQELEAKHNCYREDTLSVDGMDQDFTSPIQSDANSYFVAEWLDLQKETFDAVRTKYTQLFLYDSVGYWPDLRMTMDMAWDTYLRRQLKRIRMNAPHSKTIALFPFMRDVLLFSHPATLDVEYLHRIINDHSDAIYHWLSFLDKRLCTQYTERGHDPALIAYAKQRQIVLPPQPAAPSGLSKHELAITEVYCAQCQNVFSSVAGSIRHINRETKLCFDTWTDQPSMLSLTSGPAGRFNGTWRECVKHFHKAGHKRNDHDYDFGLLFARVERLIYDPHLPENDKPQWTCNYCSRFSIFPATRTQIEDHVARAHHANKTKEPDGKEYFGVPQDFFYVGS</sequence>
<proteinExistence type="predicted"/>
<gene>
    <name evidence="1" type="ORF">V5O48_002157</name>
</gene>
<name>A0ABR3FWE3_9AGAR</name>
<evidence type="ECO:0008006" key="3">
    <source>
        <dbReference type="Google" id="ProtNLM"/>
    </source>
</evidence>
<organism evidence="1 2">
    <name type="scientific">Marasmius crinis-equi</name>
    <dbReference type="NCBI Taxonomy" id="585013"/>
    <lineage>
        <taxon>Eukaryota</taxon>
        <taxon>Fungi</taxon>
        <taxon>Dikarya</taxon>
        <taxon>Basidiomycota</taxon>
        <taxon>Agaricomycotina</taxon>
        <taxon>Agaricomycetes</taxon>
        <taxon>Agaricomycetidae</taxon>
        <taxon>Agaricales</taxon>
        <taxon>Marasmiineae</taxon>
        <taxon>Marasmiaceae</taxon>
        <taxon>Marasmius</taxon>
    </lineage>
</organism>
<dbReference type="EMBL" id="JBAHYK010000046">
    <property type="protein sequence ID" value="KAL0579848.1"/>
    <property type="molecule type" value="Genomic_DNA"/>
</dbReference>
<accession>A0ABR3FWE3</accession>
<comment type="caution">
    <text evidence="1">The sequence shown here is derived from an EMBL/GenBank/DDBJ whole genome shotgun (WGS) entry which is preliminary data.</text>
</comment>
<evidence type="ECO:0000313" key="1">
    <source>
        <dbReference type="EMBL" id="KAL0579848.1"/>
    </source>
</evidence>
<dbReference type="Proteomes" id="UP001465976">
    <property type="component" value="Unassembled WGS sequence"/>
</dbReference>
<keyword evidence="2" id="KW-1185">Reference proteome</keyword>
<evidence type="ECO:0000313" key="2">
    <source>
        <dbReference type="Proteomes" id="UP001465976"/>
    </source>
</evidence>
<reference evidence="1 2" key="1">
    <citation type="submission" date="2024-02" db="EMBL/GenBank/DDBJ databases">
        <title>A draft genome for the cacao thread blight pathogen Marasmius crinis-equi.</title>
        <authorList>
            <person name="Cohen S.P."/>
            <person name="Baruah I.K."/>
            <person name="Amoako-Attah I."/>
            <person name="Bukari Y."/>
            <person name="Meinhardt L.W."/>
            <person name="Bailey B.A."/>
        </authorList>
    </citation>
    <scope>NUCLEOTIDE SEQUENCE [LARGE SCALE GENOMIC DNA]</scope>
    <source>
        <strain evidence="1 2">GH-76</strain>
    </source>
</reference>